<proteinExistence type="predicted"/>
<dbReference type="InterPro" id="IPR005381">
    <property type="entry name" value="Znf-XS_domain"/>
</dbReference>
<dbReference type="InterPro" id="IPR005379">
    <property type="entry name" value="FDM1-5/IDN2_XH"/>
</dbReference>
<dbReference type="InterPro" id="IPR038588">
    <property type="entry name" value="XS_domain_sf"/>
</dbReference>
<evidence type="ECO:0000256" key="3">
    <source>
        <dbReference type="SAM" id="Coils"/>
    </source>
</evidence>
<dbReference type="Pfam" id="PF03469">
    <property type="entry name" value="XH"/>
    <property type="match status" value="2"/>
</dbReference>
<reference evidence="9" key="1">
    <citation type="submission" date="2025-08" db="UniProtKB">
        <authorList>
            <consortium name="RefSeq"/>
        </authorList>
    </citation>
    <scope>IDENTIFICATION</scope>
</reference>
<dbReference type="KEGG" id="pavi:110769076"/>
<dbReference type="PANTHER" id="PTHR21596">
    <property type="entry name" value="RIBONUCLEASE P SUBUNIT P38"/>
    <property type="match status" value="1"/>
</dbReference>
<keyword evidence="8" id="KW-1185">Reference proteome</keyword>
<evidence type="ECO:0000256" key="1">
    <source>
        <dbReference type="ARBA" id="ARBA00023054"/>
    </source>
</evidence>
<dbReference type="GeneID" id="110769076"/>
<dbReference type="GO" id="GO:0080188">
    <property type="term" value="P:gene silencing by siRNA-directed DNA methylation"/>
    <property type="evidence" value="ECO:0007669"/>
    <property type="project" value="InterPro"/>
</dbReference>
<dbReference type="CDD" id="cd12266">
    <property type="entry name" value="RRM_like_XS"/>
    <property type="match status" value="1"/>
</dbReference>
<dbReference type="InterPro" id="IPR005380">
    <property type="entry name" value="XS_domain"/>
</dbReference>
<feature type="domain" description="XS" evidence="5">
    <location>
        <begin position="171"/>
        <end position="281"/>
    </location>
</feature>
<dbReference type="Pfam" id="PF03468">
    <property type="entry name" value="XS"/>
    <property type="match status" value="1"/>
</dbReference>
<feature type="domain" description="Factor of DNA methylation 1-5/IDN2" evidence="6">
    <location>
        <begin position="552"/>
        <end position="682"/>
    </location>
</feature>
<feature type="coiled-coil region" evidence="3">
    <location>
        <begin position="328"/>
        <end position="521"/>
    </location>
</feature>
<sequence>MSHRSKEEKGYSRSELEDYVDEYYYQLKKGSVKVKNSDSTYRCPFCDGKRRHDYRLKELSRHAYDIGRDSKGLKEKSKHLALERYIDRYLYVKSRLESAPEIESPKHSQRRTQVVAVVGSSQIREKSIYSEPQAHSQLLPSFFPAPTLPTPKAQPPTGSKAGSTLATQEDDQWFVWPPMAILANVRTELKDGRHVGESGSKLKTDLASKGFNPLRVHPLWTYRGHSGFAIVEFEKSWEGFHNAKSFDKSFEVDHRGKGDYNVTRNRGVNLYGWVARDDDYNLRSTVGDYLRKNGDLKTVSAQQEEEHTKNSKLVTTLTSTLVIKNSHLKEMERKCRTTDDALNKLEAEKEDILKACNEKREKMQKIAHDQLAKICLDHKKTALELEAKKKELEDREKQLQQRRAQNDSERRKIYHERKMNEMATLEQKKADEKMLRLAEEQKREKEKLHKRIIELEKQLDAKQVLELEIERMRGALKVMNHMDEDEDLEARKKMTEIKEKLQEKEEEYTDVEELYKTLIVMERRNNDEVQEARKAVINELRGSSSRASIGVKIMGDLDEKPFQTATKKRYSEEEADVKAVELCSLWQEHLRDPSWHPFRIITDKEGKTKEIINEEDDKLKALKNELGDEVYEKVTTAMMELNEYNASGRYTIPELWNFKEGRKALLEEGVVFLLNKWKLLRKRKRYCRSEMSHGSEEMDIGESEFCVEHFETQKKELMKKLEQSESHNKDLQKKLDHSEAQKKELQKKLEQSEAQKNELEVHKQMNEMATVEQKKVDEKMLAEELKRVEEKLHKRIIELEKQLDAKQVLELEIERMRGALKVMKHMHEDEDSEAKKKMDEIQEKLKEKQEEYTHVEQLFVTLIFKERRSNDEVEEARKELISGLRGSNSRASIGVKIMGGLDEKLFQTATKKKYSEEEADVKAVELCSLWQEHLRDPSWHPFRIITDKEGNTKEIINEEDDKLKALKNELGDEVYEKVTTAMMELNEYNASGRYTIPELWNFEEGRKASMEEGVVFLLNKWKLLRKRKR</sequence>
<evidence type="ECO:0000313" key="9">
    <source>
        <dbReference type="RefSeq" id="XP_021828671.1"/>
    </source>
</evidence>
<dbReference type="PANTHER" id="PTHR21596:SF23">
    <property type="entry name" value="FACTOR OF DNA METHYLATION 4"/>
    <property type="match status" value="1"/>
</dbReference>
<evidence type="ECO:0000259" key="6">
    <source>
        <dbReference type="Pfam" id="PF03469"/>
    </source>
</evidence>
<dbReference type="Proteomes" id="UP000515124">
    <property type="component" value="Unplaced"/>
</dbReference>
<evidence type="ECO:0000259" key="7">
    <source>
        <dbReference type="Pfam" id="PF03470"/>
    </source>
</evidence>
<gene>
    <name evidence="9" type="primary">LOC110769076</name>
</gene>
<feature type="region of interest" description="Disordered" evidence="4">
    <location>
        <begin position="144"/>
        <end position="164"/>
    </location>
</feature>
<dbReference type="Gene3D" id="3.30.70.2890">
    <property type="entry name" value="XS domain"/>
    <property type="match status" value="1"/>
</dbReference>
<keyword evidence="2" id="KW-0943">RNA-mediated gene silencing</keyword>
<protein>
    <submittedName>
        <fullName evidence="9">Factor of DNA methylation 4-like</fullName>
    </submittedName>
</protein>
<organism evidence="8 9">
    <name type="scientific">Prunus avium</name>
    <name type="common">Cherry</name>
    <name type="synonym">Cerasus avium</name>
    <dbReference type="NCBI Taxonomy" id="42229"/>
    <lineage>
        <taxon>Eukaryota</taxon>
        <taxon>Viridiplantae</taxon>
        <taxon>Streptophyta</taxon>
        <taxon>Embryophyta</taxon>
        <taxon>Tracheophyta</taxon>
        <taxon>Spermatophyta</taxon>
        <taxon>Magnoliopsida</taxon>
        <taxon>eudicotyledons</taxon>
        <taxon>Gunneridae</taxon>
        <taxon>Pentapetalae</taxon>
        <taxon>rosids</taxon>
        <taxon>fabids</taxon>
        <taxon>Rosales</taxon>
        <taxon>Rosaceae</taxon>
        <taxon>Amygdaloideae</taxon>
        <taxon>Amygdaleae</taxon>
        <taxon>Prunus</taxon>
    </lineage>
</organism>
<accession>A0A6P5TNU0</accession>
<dbReference type="Pfam" id="PF03470">
    <property type="entry name" value="zf-XS"/>
    <property type="match status" value="1"/>
</dbReference>
<dbReference type="RefSeq" id="XP_021828671.1">
    <property type="nucleotide sequence ID" value="XM_021972979.1"/>
</dbReference>
<feature type="domain" description="Zinc finger-XS" evidence="7">
    <location>
        <begin position="43"/>
        <end position="83"/>
    </location>
</feature>
<evidence type="ECO:0000256" key="2">
    <source>
        <dbReference type="ARBA" id="ARBA00023158"/>
    </source>
</evidence>
<keyword evidence="1 3" id="KW-0175">Coiled coil</keyword>
<evidence type="ECO:0000256" key="4">
    <source>
        <dbReference type="SAM" id="MobiDB-lite"/>
    </source>
</evidence>
<dbReference type="InterPro" id="IPR045177">
    <property type="entry name" value="FDM1-5/IDN2"/>
</dbReference>
<feature type="domain" description="Factor of DNA methylation 1-5/IDN2" evidence="6">
    <location>
        <begin position="896"/>
        <end position="1026"/>
    </location>
</feature>
<feature type="region of interest" description="Disordered" evidence="4">
    <location>
        <begin position="719"/>
        <end position="756"/>
    </location>
</feature>
<evidence type="ECO:0000313" key="8">
    <source>
        <dbReference type="Proteomes" id="UP000515124"/>
    </source>
</evidence>
<name>A0A6P5TNU0_PRUAV</name>
<evidence type="ECO:0000259" key="5">
    <source>
        <dbReference type="Pfam" id="PF03468"/>
    </source>
</evidence>
<dbReference type="AlphaFoldDB" id="A0A6P5TNU0"/>